<keyword evidence="3" id="KW-0238">DNA-binding</keyword>
<evidence type="ECO:0000256" key="6">
    <source>
        <dbReference type="SAM" id="MobiDB-lite"/>
    </source>
</evidence>
<comment type="subcellular location">
    <subcellularLocation>
        <location evidence="1">Nucleus</location>
    </subcellularLocation>
</comment>
<sequence>MAGALAYEEQRRRQMEENDRKLEELGLHQLSAAVREAAGRKPSPVRLEAKSVKPKQVPRDAPVRQSSRVASLPKQPKYRYEVLPPFGITCRTNGRGSSTRSDIINRVDATDEARLHANSEAQELLRKLVPGGNPSFVKPMKQSHVTGGFWLGLPSHFCGLYLPGSDDTITLEDEEGVEYKTRYLALKTGLSAGWRRFALDHNLVDGDCLVFEWVVWNTFYVRFLICYYAFRC</sequence>
<accession>A0A080YUW7</accession>
<dbReference type="PANTHER" id="PTHR31391">
    <property type="entry name" value="B3 DOMAIN-CONTAINING PROTEIN OS11G0197600-RELATED"/>
    <property type="match status" value="1"/>
</dbReference>
<dbReference type="GO" id="GO:0005634">
    <property type="term" value="C:nucleus"/>
    <property type="evidence" value="ECO:0007669"/>
    <property type="project" value="UniProtKB-SubCell"/>
</dbReference>
<keyword evidence="2" id="KW-0805">Transcription regulation</keyword>
<feature type="domain" description="TF-B3" evidence="7">
    <location>
        <begin position="136"/>
        <end position="227"/>
    </location>
</feature>
<dbReference type="SMART" id="SM01019">
    <property type="entry name" value="B3"/>
    <property type="match status" value="1"/>
</dbReference>
<dbReference type="Pfam" id="PF02362">
    <property type="entry name" value="B3"/>
    <property type="match status" value="1"/>
</dbReference>
<dbReference type="InterPro" id="IPR044837">
    <property type="entry name" value="REM16-like"/>
</dbReference>
<evidence type="ECO:0000313" key="8">
    <source>
        <dbReference type="EMBL" id="CDM87216.1"/>
    </source>
</evidence>
<dbReference type="AlphaFoldDB" id="A0A080YUW7"/>
<name>A0A080YUW7_WHEAT</name>
<dbReference type="EMBL" id="HG670306">
    <property type="protein sequence ID" value="CDM87216.1"/>
    <property type="molecule type" value="Genomic_DNA"/>
</dbReference>
<evidence type="ECO:0000256" key="1">
    <source>
        <dbReference type="ARBA" id="ARBA00004123"/>
    </source>
</evidence>
<evidence type="ECO:0000256" key="5">
    <source>
        <dbReference type="ARBA" id="ARBA00023242"/>
    </source>
</evidence>
<dbReference type="CDD" id="cd10017">
    <property type="entry name" value="B3_DNA"/>
    <property type="match status" value="1"/>
</dbReference>
<organism evidence="8">
    <name type="scientific">Triticum aestivum</name>
    <name type="common">Wheat</name>
    <dbReference type="NCBI Taxonomy" id="4565"/>
    <lineage>
        <taxon>Eukaryota</taxon>
        <taxon>Viridiplantae</taxon>
        <taxon>Streptophyta</taxon>
        <taxon>Embryophyta</taxon>
        <taxon>Tracheophyta</taxon>
        <taxon>Spermatophyta</taxon>
        <taxon>Magnoliopsida</taxon>
        <taxon>Liliopsida</taxon>
        <taxon>Poales</taxon>
        <taxon>Poaceae</taxon>
        <taxon>BOP clade</taxon>
        <taxon>Pooideae</taxon>
        <taxon>Triticodae</taxon>
        <taxon>Triticeae</taxon>
        <taxon>Triticinae</taxon>
        <taxon>Triticum</taxon>
    </lineage>
</organism>
<dbReference type="GO" id="GO:0003677">
    <property type="term" value="F:DNA binding"/>
    <property type="evidence" value="ECO:0007669"/>
    <property type="project" value="UniProtKB-KW"/>
</dbReference>
<protein>
    <recommendedName>
        <fullName evidence="7">TF-B3 domain-containing protein</fullName>
    </recommendedName>
</protein>
<evidence type="ECO:0000259" key="7">
    <source>
        <dbReference type="PROSITE" id="PS50863"/>
    </source>
</evidence>
<feature type="compositionally biased region" description="Basic and acidic residues" evidence="6">
    <location>
        <begin position="47"/>
        <end position="62"/>
    </location>
</feature>
<dbReference type="InterPro" id="IPR003340">
    <property type="entry name" value="B3_DNA-bd"/>
</dbReference>
<keyword evidence="4" id="KW-0804">Transcription</keyword>
<dbReference type="SMR" id="A0A080YUW7"/>
<dbReference type="InterPro" id="IPR015300">
    <property type="entry name" value="DNA-bd_pseudobarrel_sf"/>
</dbReference>
<reference evidence="8" key="1">
    <citation type="journal article" date="2014" name="Science">
        <title>Structural and functional partitioning of bread wheat chromosome 3B.</title>
        <authorList>
            <person name="Choulet F."/>
            <person name="Alberti A."/>
            <person name="Theil S."/>
            <person name="Glover N."/>
            <person name="Barbe V."/>
            <person name="Daron J."/>
            <person name="Pingault L."/>
            <person name="Sourdille P."/>
            <person name="Couloux A."/>
            <person name="Paux E."/>
            <person name="Leroy P."/>
            <person name="Mangenot S."/>
            <person name="Guilhot N."/>
            <person name="Le Gouis J."/>
            <person name="Balfourier F."/>
            <person name="Alaux M."/>
            <person name="Jamilloux V."/>
            <person name="Poulain J."/>
            <person name="Durand C."/>
            <person name="Bellec A."/>
            <person name="Gaspin C."/>
            <person name="Safar J."/>
            <person name="Dolezel J."/>
            <person name="Rogers J."/>
            <person name="Vandepoele K."/>
            <person name="Aury J.M."/>
            <person name="Mayer K."/>
            <person name="Berges H."/>
            <person name="Quesneville H."/>
            <person name="Wincker P."/>
            <person name="Feuillet C."/>
        </authorList>
    </citation>
    <scope>NUCLEOTIDE SEQUENCE</scope>
</reference>
<evidence type="ECO:0000256" key="2">
    <source>
        <dbReference type="ARBA" id="ARBA00023015"/>
    </source>
</evidence>
<dbReference type="PANTHER" id="PTHR31391:SF99">
    <property type="entry name" value="B3 DOMAIN-CONTAINING PROTEIN OS06G0194400"/>
    <property type="match status" value="1"/>
</dbReference>
<dbReference type="SUPFAM" id="SSF101936">
    <property type="entry name" value="DNA-binding pseudobarrel domain"/>
    <property type="match status" value="1"/>
</dbReference>
<proteinExistence type="predicted"/>
<dbReference type="PROSITE" id="PS50863">
    <property type="entry name" value="B3"/>
    <property type="match status" value="1"/>
</dbReference>
<evidence type="ECO:0000256" key="4">
    <source>
        <dbReference type="ARBA" id="ARBA00023163"/>
    </source>
</evidence>
<evidence type="ECO:0000256" key="3">
    <source>
        <dbReference type="ARBA" id="ARBA00023125"/>
    </source>
</evidence>
<dbReference type="HOGENOM" id="CLU_058918_1_0_1"/>
<gene>
    <name evidence="8" type="ORF">TRAES_3BF065400200CFD_c1</name>
</gene>
<dbReference type="Gene3D" id="2.40.330.10">
    <property type="entry name" value="DNA-binding pseudobarrel domain"/>
    <property type="match status" value="1"/>
</dbReference>
<keyword evidence="5" id="KW-0539">Nucleus</keyword>
<feature type="region of interest" description="Disordered" evidence="6">
    <location>
        <begin position="35"/>
        <end position="71"/>
    </location>
</feature>